<sequence>MATAPSSATTRRINKELQDLQQNPIQGIQITPSEDNLYEWTGIISGPKSSCYEGGKFHFRLTIPTEYPFKPPVFLFTTRIYHPNVDSDGNVCLSSLRPQNFKPSIRLRSVLDQLLGLLVLPNPEDPLVPSIASQYTTDPASFAKIARDYVQHFARK</sequence>
<dbReference type="GeneID" id="7049364"/>
<keyword evidence="5 7" id="KW-0067">ATP-binding</keyword>
<dbReference type="CDD" id="cd23815">
    <property type="entry name" value="UBCc_SpUBC14-like"/>
    <property type="match status" value="1"/>
</dbReference>
<evidence type="ECO:0000256" key="4">
    <source>
        <dbReference type="ARBA" id="ARBA00022786"/>
    </source>
</evidence>
<dbReference type="STRING" id="402676.B6K7R2"/>
<evidence type="ECO:0000313" key="10">
    <source>
        <dbReference type="JaponicusDB" id="SJAG_05340"/>
    </source>
</evidence>
<keyword evidence="2" id="KW-0808">Transferase</keyword>
<keyword evidence="4 7" id="KW-0833">Ubl conjugation pathway</keyword>
<evidence type="ECO:0000256" key="1">
    <source>
        <dbReference type="ARBA" id="ARBA00012486"/>
    </source>
</evidence>
<reference evidence="9 11" key="1">
    <citation type="journal article" date="2011" name="Science">
        <title>Comparative functional genomics of the fission yeasts.</title>
        <authorList>
            <person name="Rhind N."/>
            <person name="Chen Z."/>
            <person name="Yassour M."/>
            <person name="Thompson D.A."/>
            <person name="Haas B.J."/>
            <person name="Habib N."/>
            <person name="Wapinski I."/>
            <person name="Roy S."/>
            <person name="Lin M.F."/>
            <person name="Heiman D.I."/>
            <person name="Young S.K."/>
            <person name="Furuya K."/>
            <person name="Guo Y."/>
            <person name="Pidoux A."/>
            <person name="Chen H.M."/>
            <person name="Robbertse B."/>
            <person name="Goldberg J.M."/>
            <person name="Aoki K."/>
            <person name="Bayne E.H."/>
            <person name="Berlin A.M."/>
            <person name="Desjardins C.A."/>
            <person name="Dobbs E."/>
            <person name="Dukaj L."/>
            <person name="Fan L."/>
            <person name="FitzGerald M.G."/>
            <person name="French C."/>
            <person name="Gujja S."/>
            <person name="Hansen K."/>
            <person name="Keifenheim D."/>
            <person name="Levin J.Z."/>
            <person name="Mosher R.A."/>
            <person name="Mueller C.A."/>
            <person name="Pfiffner J."/>
            <person name="Priest M."/>
            <person name="Russ C."/>
            <person name="Smialowska A."/>
            <person name="Swoboda P."/>
            <person name="Sykes S.M."/>
            <person name="Vaughn M."/>
            <person name="Vengrova S."/>
            <person name="Yoder R."/>
            <person name="Zeng Q."/>
            <person name="Allshire R."/>
            <person name="Baulcombe D."/>
            <person name="Birren B.W."/>
            <person name="Brown W."/>
            <person name="Ekwall K."/>
            <person name="Kellis M."/>
            <person name="Leatherwood J."/>
            <person name="Levin H."/>
            <person name="Margalit H."/>
            <person name="Martienssen R."/>
            <person name="Nieduszynski C.A."/>
            <person name="Spatafora J.W."/>
            <person name="Friedman N."/>
            <person name="Dalgaard J.Z."/>
            <person name="Baumann P."/>
            <person name="Niki H."/>
            <person name="Regev A."/>
            <person name="Nusbaum C."/>
        </authorList>
    </citation>
    <scope>NUCLEOTIDE SEQUENCE [LARGE SCALE GENOMIC DNA]</scope>
    <source>
        <strain evidence="11">yFS275 / FY16936</strain>
    </source>
</reference>
<dbReference type="GO" id="GO:0005524">
    <property type="term" value="F:ATP binding"/>
    <property type="evidence" value="ECO:0007669"/>
    <property type="project" value="UniProtKB-UniRule"/>
</dbReference>
<feature type="active site" description="Glycyl thioester intermediate" evidence="6">
    <location>
        <position position="92"/>
    </location>
</feature>
<dbReference type="PANTHER" id="PTHR24067">
    <property type="entry name" value="UBIQUITIN-CONJUGATING ENZYME E2"/>
    <property type="match status" value="1"/>
</dbReference>
<evidence type="ECO:0000256" key="3">
    <source>
        <dbReference type="ARBA" id="ARBA00022741"/>
    </source>
</evidence>
<evidence type="ECO:0000256" key="7">
    <source>
        <dbReference type="RuleBase" id="RU362109"/>
    </source>
</evidence>
<comment type="similarity">
    <text evidence="7">Belongs to the ubiquitin-conjugating enzyme family.</text>
</comment>
<dbReference type="RefSeq" id="XP_002175859.1">
    <property type="nucleotide sequence ID" value="XM_002175823.1"/>
</dbReference>
<dbReference type="OMA" id="ADLHTWH"/>
<dbReference type="FunFam" id="3.10.110.10:FF:000060">
    <property type="entry name" value="Ubiquitin conjugating enzyme (UbcB)"/>
    <property type="match status" value="1"/>
</dbReference>
<evidence type="ECO:0000259" key="8">
    <source>
        <dbReference type="PROSITE" id="PS50127"/>
    </source>
</evidence>
<dbReference type="EMBL" id="KE651168">
    <property type="protein sequence ID" value="EEB09566.1"/>
    <property type="molecule type" value="Genomic_DNA"/>
</dbReference>
<protein>
    <recommendedName>
        <fullName evidence="1">E2 ubiquitin-conjugating enzyme</fullName>
        <ecNumber evidence="1">2.3.2.23</ecNumber>
    </recommendedName>
</protein>
<accession>B6K7R2</accession>
<dbReference type="SMART" id="SM00212">
    <property type="entry name" value="UBCc"/>
    <property type="match status" value="1"/>
</dbReference>
<dbReference type="eggNOG" id="KOG0417">
    <property type="taxonomic scope" value="Eukaryota"/>
</dbReference>
<dbReference type="Gene3D" id="3.10.110.10">
    <property type="entry name" value="Ubiquitin Conjugating Enzyme"/>
    <property type="match status" value="1"/>
</dbReference>
<keyword evidence="3 7" id="KW-0547">Nucleotide-binding</keyword>
<evidence type="ECO:0000256" key="6">
    <source>
        <dbReference type="PROSITE-ProRule" id="PRU10133"/>
    </source>
</evidence>
<dbReference type="InterPro" id="IPR016135">
    <property type="entry name" value="UBQ-conjugating_enzyme/RWD"/>
</dbReference>
<dbReference type="InterPro" id="IPR000608">
    <property type="entry name" value="UBC"/>
</dbReference>
<dbReference type="AlphaFoldDB" id="B6K7R2"/>
<dbReference type="GO" id="GO:0061631">
    <property type="term" value="F:ubiquitin conjugating enzyme activity"/>
    <property type="evidence" value="ECO:0007669"/>
    <property type="project" value="UniProtKB-EC"/>
</dbReference>
<gene>
    <name evidence="10" type="primary">ubc14</name>
    <name evidence="9" type="ORF">SJAG_05340</name>
</gene>
<evidence type="ECO:0000256" key="5">
    <source>
        <dbReference type="ARBA" id="ARBA00022840"/>
    </source>
</evidence>
<dbReference type="Pfam" id="PF00179">
    <property type="entry name" value="UQ_con"/>
    <property type="match status" value="1"/>
</dbReference>
<dbReference type="VEuPathDB" id="FungiDB:SJAG_05340"/>
<evidence type="ECO:0000313" key="11">
    <source>
        <dbReference type="Proteomes" id="UP000001744"/>
    </source>
</evidence>
<feature type="domain" description="UBC core" evidence="8">
    <location>
        <begin position="8"/>
        <end position="155"/>
    </location>
</feature>
<dbReference type="PROSITE" id="PS00183">
    <property type="entry name" value="UBC_1"/>
    <property type="match status" value="1"/>
</dbReference>
<dbReference type="SUPFAM" id="SSF54495">
    <property type="entry name" value="UBC-like"/>
    <property type="match status" value="1"/>
</dbReference>
<dbReference type="OrthoDB" id="9978460at2759"/>
<dbReference type="InterPro" id="IPR023313">
    <property type="entry name" value="UBQ-conjugating_AS"/>
</dbReference>
<evidence type="ECO:0000313" key="9">
    <source>
        <dbReference type="EMBL" id="EEB09566.1"/>
    </source>
</evidence>
<dbReference type="Proteomes" id="UP000001744">
    <property type="component" value="Unassembled WGS sequence"/>
</dbReference>
<name>B6K7R2_SCHJY</name>
<dbReference type="PROSITE" id="PS50127">
    <property type="entry name" value="UBC_2"/>
    <property type="match status" value="1"/>
</dbReference>
<organism evidence="9 11">
    <name type="scientific">Schizosaccharomyces japonicus (strain yFS275 / FY16936)</name>
    <name type="common">Fission yeast</name>
    <dbReference type="NCBI Taxonomy" id="402676"/>
    <lineage>
        <taxon>Eukaryota</taxon>
        <taxon>Fungi</taxon>
        <taxon>Dikarya</taxon>
        <taxon>Ascomycota</taxon>
        <taxon>Taphrinomycotina</taxon>
        <taxon>Schizosaccharomycetes</taxon>
        <taxon>Schizosaccharomycetales</taxon>
        <taxon>Schizosaccharomycetaceae</taxon>
        <taxon>Schizosaccharomyces</taxon>
    </lineage>
</organism>
<evidence type="ECO:0000256" key="2">
    <source>
        <dbReference type="ARBA" id="ARBA00022679"/>
    </source>
</evidence>
<dbReference type="InterPro" id="IPR050113">
    <property type="entry name" value="Ub_conjugating_enzyme"/>
</dbReference>
<dbReference type="HOGENOM" id="CLU_030988_13_3_1"/>
<keyword evidence="11" id="KW-1185">Reference proteome</keyword>
<proteinExistence type="inferred from homology"/>
<dbReference type="EC" id="2.3.2.23" evidence="1"/>
<dbReference type="JaponicusDB" id="SJAG_05340">
    <property type="gene designation" value="ubc14"/>
</dbReference>